<evidence type="ECO:0000259" key="2">
    <source>
        <dbReference type="Pfam" id="PF00534"/>
    </source>
</evidence>
<dbReference type="Proteomes" id="UP000661715">
    <property type="component" value="Unassembled WGS sequence"/>
</dbReference>
<evidence type="ECO:0000313" key="4">
    <source>
        <dbReference type="EMBL" id="MBD0726563.1"/>
    </source>
</evidence>
<comment type="caution">
    <text evidence="4">The sequence shown here is derived from an EMBL/GenBank/DDBJ whole genome shotgun (WGS) entry which is preliminary data.</text>
</comment>
<sequence>MKILVHPQTFNLQKYGGISRYYTEILSRLSISNSVQIPIYGTSNIYYNESTLLTTKQKLYSFYVRLLEVLSIRKLEKTRKRNDSLLRHQLFKKDFDVFIPTYYDVEFLKYLGSKPFVLTVYDMIYELFPDFFTEQKEVVSTIVKNKQILIEKASRIIAVSENTKRDILKVYPNINETKIDVVYHGCSIKISESKTVFLPDKYILYVGTRNNYKNFYFMLDAIKDLLYSNKDLKLLCAGGGKFTEEERNYIKNMQLEPQIMQQDFKEKELGLFYKKAICFVFPSLYEGFGIPVLEAMSCGCPVVLSSHSSFPEVAGEAGVYFEMNDADDLKKKVQSLIQNKLLRDEFSLRGLEQVKKFSWEKAAAECLDVYRKAYDQ</sequence>
<feature type="domain" description="Glycosyl transferase family 1" evidence="2">
    <location>
        <begin position="192"/>
        <end position="347"/>
    </location>
</feature>
<reference evidence="4 5" key="1">
    <citation type="journal article" date="2020" name="Microbiol. Res.">
        <title>Flavobacterium pokkalii sp. nov., a novel plant growth promoting native rhizobacteria isolated from pokkali rice grown in coastal saline affected agricultural regions of southern India, Kerala.</title>
        <authorList>
            <person name="Menon R.R."/>
            <person name="Kumari S."/>
            <person name="Viver T."/>
            <person name="Rameshkumar N."/>
        </authorList>
    </citation>
    <scope>NUCLEOTIDE SEQUENCE [LARGE SCALE GENOMIC DNA]</scope>
    <source>
        <strain evidence="4 5">L1I52</strain>
    </source>
</reference>
<evidence type="ECO:0000259" key="3">
    <source>
        <dbReference type="Pfam" id="PF13439"/>
    </source>
</evidence>
<dbReference type="GO" id="GO:0016740">
    <property type="term" value="F:transferase activity"/>
    <property type="evidence" value="ECO:0007669"/>
    <property type="project" value="UniProtKB-KW"/>
</dbReference>
<dbReference type="InterPro" id="IPR001296">
    <property type="entry name" value="Glyco_trans_1"/>
</dbReference>
<organism evidence="4 5">
    <name type="scientific">Flavobacterium pokkalii</name>
    <dbReference type="NCBI Taxonomy" id="1940408"/>
    <lineage>
        <taxon>Bacteria</taxon>
        <taxon>Pseudomonadati</taxon>
        <taxon>Bacteroidota</taxon>
        <taxon>Flavobacteriia</taxon>
        <taxon>Flavobacteriales</taxon>
        <taxon>Flavobacteriaceae</taxon>
        <taxon>Flavobacterium</taxon>
    </lineage>
</organism>
<evidence type="ECO:0000256" key="1">
    <source>
        <dbReference type="ARBA" id="ARBA00022679"/>
    </source>
</evidence>
<dbReference type="SUPFAM" id="SSF53756">
    <property type="entry name" value="UDP-Glycosyltransferase/glycogen phosphorylase"/>
    <property type="match status" value="1"/>
</dbReference>
<dbReference type="Gene3D" id="3.40.50.2000">
    <property type="entry name" value="Glycogen Phosphorylase B"/>
    <property type="match status" value="2"/>
</dbReference>
<feature type="domain" description="Glycosyltransferase subfamily 4-like N-terminal" evidence="3">
    <location>
        <begin position="72"/>
        <end position="186"/>
    </location>
</feature>
<evidence type="ECO:0000313" key="5">
    <source>
        <dbReference type="Proteomes" id="UP000661715"/>
    </source>
</evidence>
<dbReference type="PANTHER" id="PTHR46401">
    <property type="entry name" value="GLYCOSYLTRANSFERASE WBBK-RELATED"/>
    <property type="match status" value="1"/>
</dbReference>
<dbReference type="EMBL" id="NASZ01000032">
    <property type="protein sequence ID" value="MBD0726563.1"/>
    <property type="molecule type" value="Genomic_DNA"/>
</dbReference>
<gene>
    <name evidence="4" type="ORF">B6A10_15425</name>
</gene>
<dbReference type="Pfam" id="PF00534">
    <property type="entry name" value="Glycos_transf_1"/>
    <property type="match status" value="1"/>
</dbReference>
<keyword evidence="5" id="KW-1185">Reference proteome</keyword>
<proteinExistence type="predicted"/>
<protein>
    <submittedName>
        <fullName evidence="4">Glycosyl transferase family 1</fullName>
    </submittedName>
</protein>
<dbReference type="PANTHER" id="PTHR46401:SF2">
    <property type="entry name" value="GLYCOSYLTRANSFERASE WBBK-RELATED"/>
    <property type="match status" value="1"/>
</dbReference>
<name>A0ABR7UXX8_9FLAO</name>
<keyword evidence="1 4" id="KW-0808">Transferase</keyword>
<accession>A0ABR7UXX8</accession>
<dbReference type="Pfam" id="PF13439">
    <property type="entry name" value="Glyco_transf_4"/>
    <property type="match status" value="1"/>
</dbReference>
<dbReference type="RefSeq" id="WP_188221572.1">
    <property type="nucleotide sequence ID" value="NZ_NASZ01000032.1"/>
</dbReference>
<dbReference type="InterPro" id="IPR028098">
    <property type="entry name" value="Glyco_trans_4-like_N"/>
</dbReference>
<dbReference type="CDD" id="cd03809">
    <property type="entry name" value="GT4_MtfB-like"/>
    <property type="match status" value="1"/>
</dbReference>